<accession>A0A183LUF1</accession>
<dbReference type="InterPro" id="IPR036691">
    <property type="entry name" value="Endo/exonu/phosph_ase_sf"/>
</dbReference>
<feature type="compositionally biased region" description="Basic and acidic residues" evidence="1">
    <location>
        <begin position="64"/>
        <end position="78"/>
    </location>
</feature>
<dbReference type="Proteomes" id="UP000277204">
    <property type="component" value="Unassembled WGS sequence"/>
</dbReference>
<gene>
    <name evidence="2" type="ORF">SMRZ_LOCUS7426</name>
</gene>
<organism evidence="2 3">
    <name type="scientific">Schistosoma margrebowiei</name>
    <dbReference type="NCBI Taxonomy" id="48269"/>
    <lineage>
        <taxon>Eukaryota</taxon>
        <taxon>Metazoa</taxon>
        <taxon>Spiralia</taxon>
        <taxon>Lophotrochozoa</taxon>
        <taxon>Platyhelminthes</taxon>
        <taxon>Trematoda</taxon>
        <taxon>Digenea</taxon>
        <taxon>Strigeidida</taxon>
        <taxon>Schistosomatoidea</taxon>
        <taxon>Schistosomatidae</taxon>
        <taxon>Schistosoma</taxon>
    </lineage>
</organism>
<evidence type="ECO:0000313" key="2">
    <source>
        <dbReference type="EMBL" id="VDO76258.1"/>
    </source>
</evidence>
<dbReference type="AlphaFoldDB" id="A0A183LUF1"/>
<evidence type="ECO:0000256" key="1">
    <source>
        <dbReference type="SAM" id="MobiDB-lite"/>
    </source>
</evidence>
<protein>
    <submittedName>
        <fullName evidence="2">Uncharacterized protein</fullName>
    </submittedName>
</protein>
<proteinExistence type="predicted"/>
<sequence>MDVIQYYAPNNCNNEDDSGQFYERFQLIIQKCSGKYLTIHMGDLDAKIEMHNSGFEDTMGRGLHNKEETTMKDNRKRD</sequence>
<feature type="region of interest" description="Disordered" evidence="1">
    <location>
        <begin position="55"/>
        <end position="78"/>
    </location>
</feature>
<dbReference type="EMBL" id="UZAI01002991">
    <property type="protein sequence ID" value="VDO76258.1"/>
    <property type="molecule type" value="Genomic_DNA"/>
</dbReference>
<dbReference type="Gene3D" id="3.60.10.10">
    <property type="entry name" value="Endonuclease/exonuclease/phosphatase"/>
    <property type="match status" value="1"/>
</dbReference>
<reference evidence="2 3" key="1">
    <citation type="submission" date="2018-11" db="EMBL/GenBank/DDBJ databases">
        <authorList>
            <consortium name="Pathogen Informatics"/>
        </authorList>
    </citation>
    <scope>NUCLEOTIDE SEQUENCE [LARGE SCALE GENOMIC DNA]</scope>
    <source>
        <strain evidence="2 3">Zambia</strain>
    </source>
</reference>
<dbReference type="SUPFAM" id="SSF56219">
    <property type="entry name" value="DNase I-like"/>
    <property type="match status" value="1"/>
</dbReference>
<name>A0A183LUF1_9TREM</name>
<keyword evidence="3" id="KW-1185">Reference proteome</keyword>
<evidence type="ECO:0000313" key="3">
    <source>
        <dbReference type="Proteomes" id="UP000277204"/>
    </source>
</evidence>